<evidence type="ECO:0000256" key="8">
    <source>
        <dbReference type="ARBA" id="ARBA00023268"/>
    </source>
</evidence>
<evidence type="ECO:0000259" key="10">
    <source>
        <dbReference type="PROSITE" id="PS50075"/>
    </source>
</evidence>
<dbReference type="FunFam" id="3.30.559.10:FF:000023">
    <property type="entry name" value="Non-ribosomal peptide synthetase"/>
    <property type="match status" value="1"/>
</dbReference>
<dbReference type="Pfam" id="PF00550">
    <property type="entry name" value="PP-binding"/>
    <property type="match status" value="2"/>
</dbReference>
<organism evidence="12 13">
    <name type="scientific">Desulfoluna butyratoxydans</name>
    <dbReference type="NCBI Taxonomy" id="231438"/>
    <lineage>
        <taxon>Bacteria</taxon>
        <taxon>Pseudomonadati</taxon>
        <taxon>Thermodesulfobacteriota</taxon>
        <taxon>Desulfobacteria</taxon>
        <taxon>Desulfobacterales</taxon>
        <taxon>Desulfolunaceae</taxon>
        <taxon>Desulfoluna</taxon>
    </lineage>
</organism>
<evidence type="ECO:0000256" key="7">
    <source>
        <dbReference type="ARBA" id="ARBA00023098"/>
    </source>
</evidence>
<proteinExistence type="inferred from homology"/>
<dbReference type="SUPFAM" id="SSF52151">
    <property type="entry name" value="FabD/lysophospholipase-like"/>
    <property type="match status" value="1"/>
</dbReference>
<dbReference type="InterPro" id="IPR000873">
    <property type="entry name" value="AMP-dep_synth/lig_dom"/>
</dbReference>
<comment type="similarity">
    <text evidence="9">In the C-terminal section; belongs to the NRP synthetase family.</text>
</comment>
<dbReference type="CDD" id="cd12114">
    <property type="entry name" value="A_NRPS_TlmIV_like"/>
    <property type="match status" value="1"/>
</dbReference>
<dbReference type="GO" id="GO:0016874">
    <property type="term" value="F:ligase activity"/>
    <property type="evidence" value="ECO:0007669"/>
    <property type="project" value="UniProtKB-KW"/>
</dbReference>
<dbReference type="InterPro" id="IPR020841">
    <property type="entry name" value="PKS_Beta-ketoAc_synthase_dom"/>
</dbReference>
<feature type="domain" description="Ketosynthase family 3 (KS3)" evidence="11">
    <location>
        <begin position="8"/>
        <end position="427"/>
    </location>
</feature>
<evidence type="ECO:0000256" key="1">
    <source>
        <dbReference type="ARBA" id="ARBA00001957"/>
    </source>
</evidence>
<evidence type="ECO:0000256" key="6">
    <source>
        <dbReference type="ARBA" id="ARBA00022832"/>
    </source>
</evidence>
<dbReference type="GO" id="GO:0006633">
    <property type="term" value="P:fatty acid biosynthetic process"/>
    <property type="evidence" value="ECO:0007669"/>
    <property type="project" value="InterPro"/>
</dbReference>
<dbReference type="Gene3D" id="3.30.70.250">
    <property type="entry name" value="Malonyl-CoA ACP transacylase, ACP-binding"/>
    <property type="match status" value="1"/>
</dbReference>
<dbReference type="PANTHER" id="PTHR43775:SF51">
    <property type="entry name" value="INACTIVE PHENOLPHTHIOCEROL SYNTHESIS POLYKETIDE SYNTHASE TYPE I PKS1-RELATED"/>
    <property type="match status" value="1"/>
</dbReference>
<dbReference type="FunFam" id="3.30.559.30:FF:000006">
    <property type="entry name" value="Yersiniabactin polyketide/non-ribosomal peptide synthetase"/>
    <property type="match status" value="1"/>
</dbReference>
<keyword evidence="5" id="KW-0808">Transferase</keyword>
<dbReference type="Gene3D" id="3.40.366.10">
    <property type="entry name" value="Malonyl-Coenzyme A Acyl Carrier Protein, domain 2"/>
    <property type="match status" value="1"/>
</dbReference>
<dbReference type="SMART" id="SM00827">
    <property type="entry name" value="PKS_AT"/>
    <property type="match status" value="1"/>
</dbReference>
<dbReference type="GO" id="GO:0031177">
    <property type="term" value="F:phosphopantetheine binding"/>
    <property type="evidence" value="ECO:0007669"/>
    <property type="project" value="InterPro"/>
</dbReference>
<evidence type="ECO:0000256" key="5">
    <source>
        <dbReference type="ARBA" id="ARBA00022679"/>
    </source>
</evidence>
<sequence>MQHSEFNEFDIAVIGMACRLPDARDTEMFWHNLEEGRESVKPLEGLPPGEAEPGYVHAGSVLEGIDLFDAEFFGFSPREAALLDPQQRLFLEIAWESLEDAGYDPGRYDGAVGVFAGAGFNHYLTSNLLKGRQPKGGAEGFLLQTSNACDNLATRISYKLNLRGPSLSIQTACSTSLVAVHYACQSLLNSEADMALAGGVALRVPQGVGYTHEKGMIHSEDGHCRPFSHRASGTVFGSGAGAVVLKRLEEAQRDGDTIHAVIKGSAVNNDGGTKVGYTAPSSKGQADVLSSALTFADVPPESVTQIEAHGTGTSLGDPIEFEALNRVYNTGAQGVRCALGAVKGNLGHLENAAGIASLIKMVLSLKHKVLVPSINYERANPHIDFDSSPFYVNTGLKAWIPQGNFPRRGGVSSFGIGGTNCHLILEEYPMGHGAKEDEKVCLFPLSARSREALRVQAEQLAEFVKKRPALSLGDVAGTLAEGRAVFTKRLAVAAGSREALIQALSRSAASPGEVGKTPLEDPDVVFMFPGQGAQYVHMAREVYDREAVFRETLDTCADILVAQGADDPRPILFPGAGDPEAHAARMNRTLHTQPLLFCVEYALAQLWMSWGIRPAAMVGHSVGEYVAACLAGVFSLEDALALIHARASLIDSMPEGSMIAVSAGASDVAPLLPEDLSMAAVNGPGLCVVSGKTAAVSAFRETLEQRGLASSLLHTSHAYHSSMMVPARERFFSVVSQKTCRPPSMPVMSNVSGTLLTEAQATDPAYWAEHITSAVQFSPAVSELTETKDRVFLEVGPGTTLCRLVKSHDHTLNVVSSLPHPEDQTPSDTCLVHAVGELWALGVEVDLGPVTTNRPFTRVPLPTYPFERKRYWIEPLDGGEGALEDVALAGAGTDGGTAPEMCDGSYENEQEEALARLFGRALGIEAPGRYDNFFELGGHSLLATQLLAGINREFQSDIALTDFFKAATIAGLAELLASSGAGASAGELDYPELVREPEKAHEPFPLTEMQQAQWLGRSGAFSMGNVAAHVYLENEKEGIDLKRLEKAWQRMIERHDMLRAVFLPEGGQQILPSPPPYTIANLDLRHETSEEAEQKALEVRSVMDHVVRPVDTWPLFEIRTTQLPGGRVRIHFSIDLLICDVASMRILRKEWAQLYDDPNTVLPELDLRFRDYVMTEKKIRQTSFYKRADAFWDQRVKDLPPMPLLPTAQNIDSISSPTCLRVSTRLDKEAWARFTEWGGGRRLSPSILLLTVFSEVLAAWSKAPDFCVNTTIINRMPVHPQSEEIVGEFASYAPLEVNANRGVSFEALAREIQERNWENLENRFVSGTSVLRKLARFRGGASGSAMPVVFTSTLVHEVEGEDAIETQFGPEVHFISQTPQVWLDHAVFEDGGGVLLSWHYVEGLFPDGMVEAMWSAYEQRLKGLAADESLWSKPVRDLTPEDQLANRRVVNDTRHVLPHGLLHEPFFENARRDPDAVALLFPEGSLTYGRLAGMARRIAGQLLRLGAAPGSLVAVVMDKGWEQVASVLGILAAGCAYLPVSSDLPEERLGYILSNSGATQVLTQPHLLEFLALPETARTMVITEGTLQAMDEAEHVVVENTDQPAYAIYTSGSTGKPKGVLMTHGAAFNTIADINRRFDVTASDRVFALSELHFDLSVYDIFGLLTAGGALVIPGPGRSRDPEHWLSLAKTHGVTIWNSVPALMDMLVTYMSHHTSLPSLRLALLSGDWIPLGLPGKIRVPMPEAELISLGGATEAAIWSIFHPMGEVDETASSIPYGKPLANQWFHVLNSRMGECPVHVPGELFIGGAGLAQGYLNAEALTEKAFVVHPTTKQRLYRTGDMGRYLPDGSIEFLGREDFQVKISGHRIELEEIEAVALRQPGVDAVVAHAPGERDAKKLVAYVVAQPGASISSGGVKEALARALPDYMVPHEVVVLSALPLTANGKVDRNALPEPSTVRGPAVGEEVTDDALTRTLVKTFAEVIGIDASGIDVDENFFSLGGDSIMGIRIVTQLTEGGITVSPQELFEHPTIRQLAACLSRRYAARSGAAALTGPLPLLPAQARCLARYGQAASECNVSVLLRTDSLDPVRAEAAFQHVASLHDVFRIIFVREEGRWIQKYDEAPPLPELDYADITGMAEGEIQQAVAKVERELVEMQVLSESPLMKLCLFEDRTGDSFLLLVAGELIMDLPAVDRFLADFFLAYGAVDEHGHCSEPGPRPVYADRVKALAHGRAGAIPEAGAVESPHWGAVPEGDRSGAEASFVLDGDSMGALPSDILAKARLQPEELLVAALAETLALGGVIREHLYAELLHRPYGAMDSGGARLEACGSFYRVSEMRLPLSHGTPAPERLDAAKHACRGAWESAVGDGDESQRPEVRVCWYGSMQESFDYTRLSVRRLAPQDDGGHALDILAHQEGGALFVTLRGRAGTVASGLLHEIAHALKQALVQLAGAVAESDALLLTPVDFPLAEALDQATLDRVLSEIAAS</sequence>
<dbReference type="InterPro" id="IPR006162">
    <property type="entry name" value="Ppantetheine_attach_site"/>
</dbReference>
<accession>A0A4U8YXS5</accession>
<dbReference type="InterPro" id="IPR057737">
    <property type="entry name" value="Condensation_MtbB-like"/>
</dbReference>
<dbReference type="InterPro" id="IPR014030">
    <property type="entry name" value="Ketoacyl_synth_N"/>
</dbReference>
<comment type="cofactor">
    <cofactor evidence="1">
        <name>pantetheine 4'-phosphate</name>
        <dbReference type="ChEBI" id="CHEBI:47942"/>
    </cofactor>
</comment>
<evidence type="ECO:0000256" key="2">
    <source>
        <dbReference type="ARBA" id="ARBA00022450"/>
    </source>
</evidence>
<feature type="domain" description="Carrier" evidence="10">
    <location>
        <begin position="905"/>
        <end position="980"/>
    </location>
</feature>
<dbReference type="Gene3D" id="2.30.38.10">
    <property type="entry name" value="Luciferase, Domain 3"/>
    <property type="match status" value="1"/>
</dbReference>
<dbReference type="CDD" id="cd00833">
    <property type="entry name" value="PKS"/>
    <property type="match status" value="1"/>
</dbReference>
<keyword evidence="2" id="KW-0596">Phosphopantetheine</keyword>
<evidence type="ECO:0000259" key="11">
    <source>
        <dbReference type="PROSITE" id="PS52004"/>
    </source>
</evidence>
<dbReference type="SMART" id="SM01294">
    <property type="entry name" value="PKS_PP_betabranch"/>
    <property type="match status" value="1"/>
</dbReference>
<dbReference type="CDD" id="cd19535">
    <property type="entry name" value="Cyc_NRPS"/>
    <property type="match status" value="1"/>
</dbReference>
<dbReference type="Gene3D" id="3.30.559.10">
    <property type="entry name" value="Chloramphenicol acetyltransferase-like domain"/>
    <property type="match status" value="2"/>
</dbReference>
<dbReference type="InterPro" id="IPR016039">
    <property type="entry name" value="Thiolase-like"/>
</dbReference>
<reference evidence="12 13" key="1">
    <citation type="submission" date="2019-03" db="EMBL/GenBank/DDBJ databases">
        <authorList>
            <person name="Nijsse B."/>
        </authorList>
    </citation>
    <scope>NUCLEOTIDE SEQUENCE [LARGE SCALE GENOMIC DNA]</scope>
    <source>
        <strain evidence="12">Desulfoluna butyratoxydans MSL71</strain>
    </source>
</reference>
<dbReference type="Gene3D" id="3.30.300.30">
    <property type="match status" value="1"/>
</dbReference>
<keyword evidence="8" id="KW-0511">Multifunctional enzyme</keyword>
<dbReference type="InterPro" id="IPR018201">
    <property type="entry name" value="Ketoacyl_synth_AS"/>
</dbReference>
<dbReference type="InterPro" id="IPR014043">
    <property type="entry name" value="Acyl_transferase_dom"/>
</dbReference>
<dbReference type="Pfam" id="PF00109">
    <property type="entry name" value="ketoacyl-synt"/>
    <property type="match status" value="1"/>
</dbReference>
<dbReference type="RefSeq" id="WP_180143774.1">
    <property type="nucleotide sequence ID" value="NZ_CAADHO010000008.1"/>
</dbReference>
<keyword evidence="6" id="KW-0276">Fatty acid metabolism</keyword>
<dbReference type="Pfam" id="PF02801">
    <property type="entry name" value="Ketoacyl-synt_C"/>
    <property type="match status" value="1"/>
</dbReference>
<dbReference type="InterPro" id="IPR009081">
    <property type="entry name" value="PP-bd_ACP"/>
</dbReference>
<dbReference type="FunFam" id="3.40.47.10:FF:000042">
    <property type="entry name" value="Polyketide synthase Pks13"/>
    <property type="match status" value="1"/>
</dbReference>
<dbReference type="PROSITE" id="PS00012">
    <property type="entry name" value="PHOSPHOPANTETHEINE"/>
    <property type="match status" value="2"/>
</dbReference>
<gene>
    <name evidence="12" type="ORF">MSL71_39360</name>
</gene>
<dbReference type="InterPro" id="IPR001227">
    <property type="entry name" value="Ac_transferase_dom_sf"/>
</dbReference>
<keyword evidence="4 12" id="KW-0436">Ligase</keyword>
<dbReference type="EMBL" id="CAADHO010000008">
    <property type="protein sequence ID" value="VFQ46273.1"/>
    <property type="molecule type" value="Genomic_DNA"/>
</dbReference>
<dbReference type="InterPro" id="IPR050091">
    <property type="entry name" value="PKS_NRPS_Biosynth_Enz"/>
</dbReference>
<dbReference type="PROSITE" id="PS00606">
    <property type="entry name" value="KS3_1"/>
    <property type="match status" value="1"/>
</dbReference>
<dbReference type="InterPro" id="IPR016035">
    <property type="entry name" value="Acyl_Trfase/lysoPLipase"/>
</dbReference>
<dbReference type="SUPFAM" id="SSF56801">
    <property type="entry name" value="Acetyl-CoA synthetase-like"/>
    <property type="match status" value="1"/>
</dbReference>
<dbReference type="Gene3D" id="1.10.1200.10">
    <property type="entry name" value="ACP-like"/>
    <property type="match status" value="2"/>
</dbReference>
<dbReference type="SUPFAM" id="SSF47336">
    <property type="entry name" value="ACP-like"/>
    <property type="match status" value="2"/>
</dbReference>
<dbReference type="FunFam" id="3.40.50.12780:FF:000012">
    <property type="entry name" value="Non-ribosomal peptide synthetase"/>
    <property type="match status" value="1"/>
</dbReference>
<evidence type="ECO:0000256" key="9">
    <source>
        <dbReference type="ARBA" id="ARBA00029443"/>
    </source>
</evidence>
<dbReference type="Gene3D" id="3.30.70.3290">
    <property type="match status" value="1"/>
</dbReference>
<keyword evidence="7" id="KW-0443">Lipid metabolism</keyword>
<dbReference type="InterPro" id="IPR016036">
    <property type="entry name" value="Malonyl_transacylase_ACP-bd"/>
</dbReference>
<evidence type="ECO:0000256" key="3">
    <source>
        <dbReference type="ARBA" id="ARBA00022553"/>
    </source>
</evidence>
<dbReference type="InterPro" id="IPR001242">
    <property type="entry name" value="Condensation_dom"/>
</dbReference>
<evidence type="ECO:0000256" key="4">
    <source>
        <dbReference type="ARBA" id="ARBA00022598"/>
    </source>
</evidence>
<evidence type="ECO:0000313" key="13">
    <source>
        <dbReference type="Proteomes" id="UP000507962"/>
    </source>
</evidence>
<keyword evidence="3" id="KW-0597">Phosphoprotein</keyword>
<feature type="domain" description="Carrier" evidence="10">
    <location>
        <begin position="1967"/>
        <end position="2043"/>
    </location>
</feature>
<dbReference type="InterPro" id="IPR036736">
    <property type="entry name" value="ACP-like_sf"/>
</dbReference>
<dbReference type="InterPro" id="IPR010071">
    <property type="entry name" value="AA_adenyl_dom"/>
</dbReference>
<dbReference type="Gene3D" id="3.40.47.10">
    <property type="match status" value="1"/>
</dbReference>
<dbReference type="InterPro" id="IPR045851">
    <property type="entry name" value="AMP-bd_C_sf"/>
</dbReference>
<dbReference type="GO" id="GO:0004312">
    <property type="term" value="F:fatty acid synthase activity"/>
    <property type="evidence" value="ECO:0007669"/>
    <property type="project" value="TreeGrafter"/>
</dbReference>
<dbReference type="Pfam" id="PF22621">
    <property type="entry name" value="CurL-like_PKS_C"/>
    <property type="match status" value="1"/>
</dbReference>
<evidence type="ECO:0000313" key="12">
    <source>
        <dbReference type="EMBL" id="VFQ46273.1"/>
    </source>
</evidence>
<dbReference type="Pfam" id="PF00698">
    <property type="entry name" value="Acyl_transf_1"/>
    <property type="match status" value="1"/>
</dbReference>
<dbReference type="InterPro" id="IPR014031">
    <property type="entry name" value="Ketoacyl_synth_C"/>
</dbReference>
<dbReference type="InterPro" id="IPR023213">
    <property type="entry name" value="CAT-like_dom_sf"/>
</dbReference>
<dbReference type="Pfam" id="PF13193">
    <property type="entry name" value="AMP-binding_C"/>
    <property type="match status" value="1"/>
</dbReference>
<keyword evidence="13" id="KW-1185">Reference proteome</keyword>
<dbReference type="Gene3D" id="3.30.559.30">
    <property type="entry name" value="Nonribosomal peptide synthetase, condensation domain"/>
    <property type="match status" value="1"/>
</dbReference>
<dbReference type="PROSITE" id="PS50075">
    <property type="entry name" value="CARRIER"/>
    <property type="match status" value="2"/>
</dbReference>
<name>A0A4U8YXS5_9BACT</name>
<protein>
    <submittedName>
        <fullName evidence="12">Amp-dependent synthetase/ligase</fullName>
    </submittedName>
</protein>
<dbReference type="GO" id="GO:0004315">
    <property type="term" value="F:3-oxoacyl-[acyl-carrier-protein] synthase activity"/>
    <property type="evidence" value="ECO:0007669"/>
    <property type="project" value="InterPro"/>
</dbReference>
<dbReference type="SMART" id="SM00825">
    <property type="entry name" value="PKS_KS"/>
    <property type="match status" value="1"/>
</dbReference>
<dbReference type="SMART" id="SM00823">
    <property type="entry name" value="PKS_PP"/>
    <property type="match status" value="2"/>
</dbReference>
<dbReference type="InterPro" id="IPR025110">
    <property type="entry name" value="AMP-bd_C"/>
</dbReference>
<dbReference type="SUPFAM" id="SSF53901">
    <property type="entry name" value="Thiolase-like"/>
    <property type="match status" value="1"/>
</dbReference>
<dbReference type="SUPFAM" id="SSF55048">
    <property type="entry name" value="Probable ACP-binding domain of malonyl-CoA ACP transacylase"/>
    <property type="match status" value="1"/>
</dbReference>
<dbReference type="NCBIfam" id="TIGR01733">
    <property type="entry name" value="AA-adenyl-dom"/>
    <property type="match status" value="1"/>
</dbReference>
<dbReference type="SUPFAM" id="SSF52777">
    <property type="entry name" value="CoA-dependent acyltransferases"/>
    <property type="match status" value="3"/>
</dbReference>
<dbReference type="Pfam" id="PF00501">
    <property type="entry name" value="AMP-binding"/>
    <property type="match status" value="1"/>
</dbReference>
<dbReference type="PROSITE" id="PS52004">
    <property type="entry name" value="KS3_2"/>
    <property type="match status" value="1"/>
</dbReference>
<dbReference type="PANTHER" id="PTHR43775">
    <property type="entry name" value="FATTY ACID SYNTHASE"/>
    <property type="match status" value="1"/>
</dbReference>
<dbReference type="Gene3D" id="3.40.50.980">
    <property type="match status" value="2"/>
</dbReference>
<dbReference type="Proteomes" id="UP000507962">
    <property type="component" value="Unassembled WGS sequence"/>
</dbReference>
<dbReference type="Pfam" id="PF00668">
    <property type="entry name" value="Condensation"/>
    <property type="match status" value="2"/>
</dbReference>
<dbReference type="InterPro" id="IPR020806">
    <property type="entry name" value="PKS_PP-bd"/>
</dbReference>